<evidence type="ECO:0008006" key="9">
    <source>
        <dbReference type="Google" id="ProtNLM"/>
    </source>
</evidence>
<keyword evidence="8" id="KW-1185">Reference proteome</keyword>
<dbReference type="SUPFAM" id="SSF52833">
    <property type="entry name" value="Thioredoxin-like"/>
    <property type="match status" value="1"/>
</dbReference>
<dbReference type="InterPro" id="IPR036249">
    <property type="entry name" value="Thioredoxin-like_sf"/>
</dbReference>
<dbReference type="NCBIfam" id="NF005722">
    <property type="entry name" value="PRK07539.1-2"/>
    <property type="match status" value="1"/>
</dbReference>
<dbReference type="InterPro" id="IPR042128">
    <property type="entry name" value="NuoE_dom"/>
</dbReference>
<dbReference type="InterPro" id="IPR028431">
    <property type="entry name" value="NADP_DH_HndA-like"/>
</dbReference>
<keyword evidence="4" id="KW-0408">Iron</keyword>
<dbReference type="PIRSF" id="PIRSF000216">
    <property type="entry name" value="NADH_DH_24kDa"/>
    <property type="match status" value="1"/>
</dbReference>
<protein>
    <recommendedName>
        <fullName evidence="9">NADH-quinone oxidoreductase subunit NuoE</fullName>
    </recommendedName>
</protein>
<comment type="cofactor">
    <cofactor evidence="6">
        <name>[2Fe-2S] cluster</name>
        <dbReference type="ChEBI" id="CHEBI:190135"/>
    </cofactor>
</comment>
<gene>
    <name evidence="7" type="ORF">NEF87_001207</name>
</gene>
<dbReference type="Pfam" id="PF01257">
    <property type="entry name" value="2Fe-2S_thioredx"/>
    <property type="match status" value="1"/>
</dbReference>
<dbReference type="CDD" id="cd03064">
    <property type="entry name" value="TRX_Fd_NuoE"/>
    <property type="match status" value="1"/>
</dbReference>
<evidence type="ECO:0000256" key="4">
    <source>
        <dbReference type="ARBA" id="ARBA00023004"/>
    </source>
</evidence>
<dbReference type="Proteomes" id="UP001208689">
    <property type="component" value="Chromosome"/>
</dbReference>
<dbReference type="Gene3D" id="1.10.10.1590">
    <property type="entry name" value="NADH-quinone oxidoreductase subunit E"/>
    <property type="match status" value="1"/>
</dbReference>
<evidence type="ECO:0000256" key="1">
    <source>
        <dbReference type="ARBA" id="ARBA00010643"/>
    </source>
</evidence>
<accession>A0ABY6HPU9</accession>
<dbReference type="EMBL" id="CP104013">
    <property type="protein sequence ID" value="UYP44922.1"/>
    <property type="molecule type" value="Genomic_DNA"/>
</dbReference>
<sequence>MASTAKKITEILQQFPPEDPSSLIPVLQKVQEEFGYLSERNVYAVSEYLVVPASKIYGVATFYAQFRLKPLGRHIINLCRGTACHVKGSERLIPVFEQELKCKVGETTKDGKFTFLVVACLGACSLAPVVNIDNDFYGDVQAGQIKRILRKYE</sequence>
<evidence type="ECO:0000256" key="3">
    <source>
        <dbReference type="ARBA" id="ARBA00022723"/>
    </source>
</evidence>
<evidence type="ECO:0000256" key="6">
    <source>
        <dbReference type="ARBA" id="ARBA00034078"/>
    </source>
</evidence>
<keyword evidence="5" id="KW-0411">Iron-sulfur</keyword>
<dbReference type="InterPro" id="IPR002023">
    <property type="entry name" value="NuoE-like"/>
</dbReference>
<dbReference type="InterPro" id="IPR041921">
    <property type="entry name" value="NuoE_N"/>
</dbReference>
<comment type="similarity">
    <text evidence="1">Belongs to the complex I 24 kDa subunit family.</text>
</comment>
<dbReference type="NCBIfam" id="TIGR01958">
    <property type="entry name" value="nuoE_fam"/>
    <property type="match status" value="1"/>
</dbReference>
<evidence type="ECO:0000256" key="2">
    <source>
        <dbReference type="ARBA" id="ARBA00022714"/>
    </source>
</evidence>
<dbReference type="PANTHER" id="PTHR43342">
    <property type="entry name" value="NADH-QUINONE OXIDOREDUCTASE, E SUBUNIT"/>
    <property type="match status" value="1"/>
</dbReference>
<dbReference type="Gene3D" id="3.40.30.10">
    <property type="entry name" value="Glutaredoxin"/>
    <property type="match status" value="1"/>
</dbReference>
<evidence type="ECO:0000313" key="7">
    <source>
        <dbReference type="EMBL" id="UYP44922.1"/>
    </source>
</evidence>
<evidence type="ECO:0000256" key="5">
    <source>
        <dbReference type="ARBA" id="ARBA00023014"/>
    </source>
</evidence>
<evidence type="ECO:0000313" key="8">
    <source>
        <dbReference type="Proteomes" id="UP001208689"/>
    </source>
</evidence>
<keyword evidence="3" id="KW-0479">Metal-binding</keyword>
<dbReference type="PANTHER" id="PTHR43342:SF1">
    <property type="entry name" value="BIFURCATING [FEFE] HYDROGENASE GAMMA SUBUNIT"/>
    <property type="match status" value="1"/>
</dbReference>
<name>A0ABY6HPU9_9ARCH</name>
<dbReference type="PROSITE" id="PS01099">
    <property type="entry name" value="COMPLEX1_24K"/>
    <property type="match status" value="1"/>
</dbReference>
<proteinExistence type="inferred from homology"/>
<reference evidence="7" key="1">
    <citation type="submission" date="2022-09" db="EMBL/GenBank/DDBJ databases">
        <title>Actin cytoskeleton and complex cell architecture in an #Asgard archaeon.</title>
        <authorList>
            <person name="Ponce Toledo R.I."/>
            <person name="Schleper C."/>
            <person name="Rodrigues Oliveira T."/>
            <person name="Wollweber F."/>
            <person name="Xu J."/>
            <person name="Rittmann S."/>
            <person name="Klingl A."/>
            <person name="Pilhofer M."/>
        </authorList>
    </citation>
    <scope>NUCLEOTIDE SEQUENCE</scope>
    <source>
        <strain evidence="7">B-35</strain>
    </source>
</reference>
<keyword evidence="2" id="KW-0001">2Fe-2S</keyword>
<organism evidence="7 8">
    <name type="scientific">Candidatus Lokiarchaeum ossiferum</name>
    <dbReference type="NCBI Taxonomy" id="2951803"/>
    <lineage>
        <taxon>Archaea</taxon>
        <taxon>Promethearchaeati</taxon>
        <taxon>Promethearchaeota</taxon>
        <taxon>Promethearchaeia</taxon>
        <taxon>Promethearchaeales</taxon>
        <taxon>Promethearchaeaceae</taxon>
        <taxon>Candidatus Lokiarchaeum</taxon>
    </lineage>
</organism>